<dbReference type="Pfam" id="PF04995">
    <property type="entry name" value="CcmD"/>
    <property type="match status" value="1"/>
</dbReference>
<keyword evidence="10 12" id="KW-1133">Transmembrane helix</keyword>
<dbReference type="GO" id="GO:0005886">
    <property type="term" value="C:plasma membrane"/>
    <property type="evidence" value="ECO:0007669"/>
    <property type="project" value="UniProtKB-SubCell"/>
</dbReference>
<accession>A0A4R1NRT9</accession>
<evidence type="ECO:0000256" key="11">
    <source>
        <dbReference type="ARBA" id="ARBA00023136"/>
    </source>
</evidence>
<feature type="region of interest" description="Disordered" evidence="13">
    <location>
        <begin position="58"/>
        <end position="81"/>
    </location>
</feature>
<dbReference type="InterPro" id="IPR007078">
    <property type="entry name" value="Haem_export_protD_CcmD"/>
</dbReference>
<dbReference type="AlphaFoldDB" id="A0A4R1NRT9"/>
<comment type="similarity">
    <text evidence="3 12">Belongs to the CcmD/CycX/HelD family.</text>
</comment>
<evidence type="ECO:0000256" key="6">
    <source>
        <dbReference type="ARBA" id="ARBA00022475"/>
    </source>
</evidence>
<dbReference type="GO" id="GO:1903607">
    <property type="term" value="P:cytochrome c biosynthetic process"/>
    <property type="evidence" value="ECO:0007669"/>
    <property type="project" value="TreeGrafter"/>
</dbReference>
<feature type="transmembrane region" description="Helical" evidence="12">
    <location>
        <begin position="20"/>
        <end position="41"/>
    </location>
</feature>
<dbReference type="NCBIfam" id="TIGR03141">
    <property type="entry name" value="cytochro_ccmD"/>
    <property type="match status" value="1"/>
</dbReference>
<evidence type="ECO:0000256" key="9">
    <source>
        <dbReference type="ARBA" id="ARBA00022748"/>
    </source>
</evidence>
<evidence type="ECO:0000256" key="10">
    <source>
        <dbReference type="ARBA" id="ARBA00022989"/>
    </source>
</evidence>
<keyword evidence="8 12" id="KW-0812">Transmembrane</keyword>
<dbReference type="Proteomes" id="UP000294555">
    <property type="component" value="Unassembled WGS sequence"/>
</dbReference>
<evidence type="ECO:0000313" key="15">
    <source>
        <dbReference type="Proteomes" id="UP000294555"/>
    </source>
</evidence>
<evidence type="ECO:0000256" key="8">
    <source>
        <dbReference type="ARBA" id="ARBA00022692"/>
    </source>
</evidence>
<dbReference type="PANTHER" id="PTHR37531:SF1">
    <property type="entry name" value="HEME EXPORTER PROTEIN D"/>
    <property type="match status" value="1"/>
</dbReference>
<keyword evidence="6 12" id="KW-1003">Cell membrane</keyword>
<comment type="caution">
    <text evidence="14">The sequence shown here is derived from an EMBL/GenBank/DDBJ whole genome shotgun (WGS) entry which is preliminary data.</text>
</comment>
<dbReference type="OrthoDB" id="9815607at2"/>
<evidence type="ECO:0000256" key="4">
    <source>
        <dbReference type="ARBA" id="ARBA00016461"/>
    </source>
</evidence>
<evidence type="ECO:0000256" key="12">
    <source>
        <dbReference type="RuleBase" id="RU363101"/>
    </source>
</evidence>
<comment type="function">
    <text evidence="1 12">Required for the export of heme to the periplasm for the biogenesis of c-type cytochromes.</text>
</comment>
<organism evidence="14 15">
    <name type="scientific">Sodalis ligni</name>
    <dbReference type="NCBI Taxonomy" id="2697027"/>
    <lineage>
        <taxon>Bacteria</taxon>
        <taxon>Pseudomonadati</taxon>
        <taxon>Pseudomonadota</taxon>
        <taxon>Gammaproteobacteria</taxon>
        <taxon>Enterobacterales</taxon>
        <taxon>Bruguierivoracaceae</taxon>
        <taxon>Sodalis</taxon>
    </lineage>
</organism>
<keyword evidence="5 12" id="KW-0813">Transport</keyword>
<dbReference type="GO" id="GO:0015886">
    <property type="term" value="P:heme transport"/>
    <property type="evidence" value="ECO:0007669"/>
    <property type="project" value="InterPro"/>
</dbReference>
<comment type="subcellular location">
    <subcellularLocation>
        <location evidence="2 12">Cell inner membrane</location>
        <topology evidence="2 12">Single-pass membrane protein</topology>
    </subcellularLocation>
</comment>
<keyword evidence="15" id="KW-1185">Reference proteome</keyword>
<dbReference type="RefSeq" id="WP_132927141.1">
    <property type="nucleotide sequence ID" value="NZ_SJOI01000001.1"/>
</dbReference>
<keyword evidence="7 12" id="KW-0997">Cell inner membrane</keyword>
<name>A0A4R1NRT9_9GAMM</name>
<evidence type="ECO:0000313" key="14">
    <source>
        <dbReference type="EMBL" id="TCL07160.1"/>
    </source>
</evidence>
<gene>
    <name evidence="14" type="ORF">EZJ58_5474</name>
</gene>
<reference evidence="14 15" key="1">
    <citation type="submission" date="2019-02" db="EMBL/GenBank/DDBJ databases">
        <title>Investigation of anaerobic lignin degradation for improved lignocellulosic biofuels.</title>
        <authorList>
            <person name="Deangelis K."/>
        </authorList>
    </citation>
    <scope>NUCLEOTIDE SEQUENCE [LARGE SCALE GENOMIC DNA]</scope>
    <source>
        <strain evidence="14 15">159R</strain>
    </source>
</reference>
<dbReference type="InterPro" id="IPR052075">
    <property type="entry name" value="Heme_exporter_D"/>
</dbReference>
<dbReference type="PANTHER" id="PTHR37531">
    <property type="entry name" value="HEME EXPORTER PROTEIN D"/>
    <property type="match status" value="1"/>
</dbReference>
<evidence type="ECO:0000256" key="2">
    <source>
        <dbReference type="ARBA" id="ARBA00004377"/>
    </source>
</evidence>
<dbReference type="EMBL" id="SJOI01000001">
    <property type="protein sequence ID" value="TCL07160.1"/>
    <property type="molecule type" value="Genomic_DNA"/>
</dbReference>
<protein>
    <recommendedName>
        <fullName evidence="4 12">Heme exporter protein D</fullName>
    </recommendedName>
</protein>
<evidence type="ECO:0000256" key="1">
    <source>
        <dbReference type="ARBA" id="ARBA00002442"/>
    </source>
</evidence>
<proteinExistence type="inferred from homology"/>
<feature type="compositionally biased region" description="Low complexity" evidence="13">
    <location>
        <begin position="62"/>
        <end position="75"/>
    </location>
</feature>
<evidence type="ECO:0000256" key="7">
    <source>
        <dbReference type="ARBA" id="ARBA00022519"/>
    </source>
</evidence>
<keyword evidence="11 12" id="KW-0472">Membrane</keyword>
<keyword evidence="9 12" id="KW-0201">Cytochrome c-type biogenesis</keyword>
<dbReference type="GO" id="GO:0017004">
    <property type="term" value="P:cytochrome complex assembly"/>
    <property type="evidence" value="ECO:0007669"/>
    <property type="project" value="UniProtKB-KW"/>
</dbReference>
<sequence length="81" mass="8952">MNPAFSSWTAFFAMGGYAFYVWLAVASTLAPLAALIAHTLWQRRALLAEVRRRQARLRRIRQSASAPGPHSAAAPQRGDDQ</sequence>
<evidence type="ECO:0000256" key="5">
    <source>
        <dbReference type="ARBA" id="ARBA00022448"/>
    </source>
</evidence>
<evidence type="ECO:0000256" key="13">
    <source>
        <dbReference type="SAM" id="MobiDB-lite"/>
    </source>
</evidence>
<evidence type="ECO:0000256" key="3">
    <source>
        <dbReference type="ARBA" id="ARBA00008741"/>
    </source>
</evidence>